<feature type="chain" id="PRO_5041427965" description="Osiris 19" evidence="2">
    <location>
        <begin position="20"/>
        <end position="203"/>
    </location>
</feature>
<feature type="transmembrane region" description="Helical" evidence="1">
    <location>
        <begin position="107"/>
        <end position="132"/>
    </location>
</feature>
<keyword evidence="1" id="KW-0812">Transmembrane</keyword>
<gene>
    <name evidence="3" type="ORF">Zmor_025708</name>
</gene>
<proteinExistence type="predicted"/>
<dbReference type="GO" id="GO:0016020">
    <property type="term" value="C:membrane"/>
    <property type="evidence" value="ECO:0007669"/>
    <property type="project" value="TreeGrafter"/>
</dbReference>
<dbReference type="EMBL" id="JALNTZ010000008">
    <property type="protein sequence ID" value="KAJ3642963.1"/>
    <property type="molecule type" value="Genomic_DNA"/>
</dbReference>
<evidence type="ECO:0000313" key="3">
    <source>
        <dbReference type="EMBL" id="KAJ3642963.1"/>
    </source>
</evidence>
<feature type="signal peptide" evidence="2">
    <location>
        <begin position="1"/>
        <end position="19"/>
    </location>
</feature>
<organism evidence="3 4">
    <name type="scientific">Zophobas morio</name>
    <dbReference type="NCBI Taxonomy" id="2755281"/>
    <lineage>
        <taxon>Eukaryota</taxon>
        <taxon>Metazoa</taxon>
        <taxon>Ecdysozoa</taxon>
        <taxon>Arthropoda</taxon>
        <taxon>Hexapoda</taxon>
        <taxon>Insecta</taxon>
        <taxon>Pterygota</taxon>
        <taxon>Neoptera</taxon>
        <taxon>Endopterygota</taxon>
        <taxon>Coleoptera</taxon>
        <taxon>Polyphaga</taxon>
        <taxon>Cucujiformia</taxon>
        <taxon>Tenebrionidae</taxon>
        <taxon>Zophobas</taxon>
    </lineage>
</organism>
<dbReference type="Pfam" id="PF07898">
    <property type="entry name" value="DUF1676"/>
    <property type="match status" value="1"/>
</dbReference>
<sequence length="203" mass="22612">MRLLVVCVVVASVAAFGSAETPNDFQISDFVEIKRNDAVSREARSNSLEDTVEDYMKTHDFTFKLPYIGSTLTFAGRNLDQDEVDVKLRFEDGQVDARKKKSKLKKIFVPIFVFILIKAMVMIPLALGILAIKTWNALQLSFGSFVVALALAVWQLCKKVAGNHIHPHIVAAHAPWEDPHHVVARSSGDEVQRMAYSAYAPNV</sequence>
<evidence type="ECO:0000313" key="4">
    <source>
        <dbReference type="Proteomes" id="UP001168821"/>
    </source>
</evidence>
<keyword evidence="1" id="KW-0472">Membrane</keyword>
<dbReference type="PANTHER" id="PTHR21879">
    <property type="entry name" value="FI03362P-RELATED-RELATED"/>
    <property type="match status" value="1"/>
</dbReference>
<evidence type="ECO:0000256" key="1">
    <source>
        <dbReference type="SAM" id="Phobius"/>
    </source>
</evidence>
<dbReference type="PANTHER" id="PTHR21879:SF6">
    <property type="entry name" value="OSIRIS 19, ISOFORM A"/>
    <property type="match status" value="1"/>
</dbReference>
<evidence type="ECO:0000256" key="2">
    <source>
        <dbReference type="SAM" id="SignalP"/>
    </source>
</evidence>
<dbReference type="Proteomes" id="UP001168821">
    <property type="component" value="Unassembled WGS sequence"/>
</dbReference>
<feature type="transmembrane region" description="Helical" evidence="1">
    <location>
        <begin position="138"/>
        <end position="157"/>
    </location>
</feature>
<accession>A0AA38HS13</accession>
<dbReference type="AlphaFoldDB" id="A0AA38HS13"/>
<keyword evidence="1" id="KW-1133">Transmembrane helix</keyword>
<reference evidence="3" key="1">
    <citation type="journal article" date="2023" name="G3 (Bethesda)">
        <title>Whole genome assemblies of Zophobas morio and Tenebrio molitor.</title>
        <authorList>
            <person name="Kaur S."/>
            <person name="Stinson S.A."/>
            <person name="diCenzo G.C."/>
        </authorList>
    </citation>
    <scope>NUCLEOTIDE SEQUENCE</scope>
    <source>
        <strain evidence="3">QUZm001</strain>
    </source>
</reference>
<keyword evidence="2" id="KW-0732">Signal</keyword>
<protein>
    <recommendedName>
        <fullName evidence="5">Osiris 19</fullName>
    </recommendedName>
</protein>
<keyword evidence="4" id="KW-1185">Reference proteome</keyword>
<dbReference type="InterPro" id="IPR012464">
    <property type="entry name" value="DUF1676"/>
</dbReference>
<evidence type="ECO:0008006" key="5">
    <source>
        <dbReference type="Google" id="ProtNLM"/>
    </source>
</evidence>
<name>A0AA38HS13_9CUCU</name>
<comment type="caution">
    <text evidence="3">The sequence shown here is derived from an EMBL/GenBank/DDBJ whole genome shotgun (WGS) entry which is preliminary data.</text>
</comment>